<dbReference type="OrthoDB" id="8163898at2"/>
<sequence length="89" mass="10092">MFRKFAGVSLATFVLGATAVAAASFVNVSSAEAFGGRYEAGYDRPAYGWRRPPPPAFHGYWGQRRWQRYNDGYGSRPQPQRYGYGYGWR</sequence>
<evidence type="ECO:0000256" key="1">
    <source>
        <dbReference type="SAM" id="SignalP"/>
    </source>
</evidence>
<gene>
    <name evidence="2" type="ORF">SAMN04488115_101845</name>
</gene>
<organism evidence="2 3">
    <name type="scientific">Bosea lathyri</name>
    <dbReference type="NCBI Taxonomy" id="1036778"/>
    <lineage>
        <taxon>Bacteria</taxon>
        <taxon>Pseudomonadati</taxon>
        <taxon>Pseudomonadota</taxon>
        <taxon>Alphaproteobacteria</taxon>
        <taxon>Hyphomicrobiales</taxon>
        <taxon>Boseaceae</taxon>
        <taxon>Bosea</taxon>
    </lineage>
</organism>
<feature type="chain" id="PRO_5009285664" description="PXPV repeat-containing protein" evidence="1">
    <location>
        <begin position="24"/>
        <end position="89"/>
    </location>
</feature>
<protein>
    <recommendedName>
        <fullName evidence="4">PXPV repeat-containing protein</fullName>
    </recommendedName>
</protein>
<dbReference type="EMBL" id="FNUY01000001">
    <property type="protein sequence ID" value="SEF68539.1"/>
    <property type="molecule type" value="Genomic_DNA"/>
</dbReference>
<proteinExistence type="predicted"/>
<dbReference type="AlphaFoldDB" id="A0A1H5U0K8"/>
<reference evidence="2 3" key="1">
    <citation type="submission" date="2016-10" db="EMBL/GenBank/DDBJ databases">
        <authorList>
            <person name="de Groot N.N."/>
        </authorList>
    </citation>
    <scope>NUCLEOTIDE SEQUENCE [LARGE SCALE GENOMIC DNA]</scope>
    <source>
        <strain evidence="2 3">DSM 26656</strain>
    </source>
</reference>
<name>A0A1H5U0K8_9HYPH</name>
<evidence type="ECO:0000313" key="2">
    <source>
        <dbReference type="EMBL" id="SEF68539.1"/>
    </source>
</evidence>
<keyword evidence="3" id="KW-1185">Reference proteome</keyword>
<accession>A0A1H5U0K8</accession>
<evidence type="ECO:0000313" key="3">
    <source>
        <dbReference type="Proteomes" id="UP000236743"/>
    </source>
</evidence>
<keyword evidence="1" id="KW-0732">Signal</keyword>
<feature type="signal peptide" evidence="1">
    <location>
        <begin position="1"/>
        <end position="23"/>
    </location>
</feature>
<evidence type="ECO:0008006" key="4">
    <source>
        <dbReference type="Google" id="ProtNLM"/>
    </source>
</evidence>
<dbReference type="RefSeq" id="WP_103871152.1">
    <property type="nucleotide sequence ID" value="NZ_FNUY01000001.1"/>
</dbReference>
<dbReference type="Proteomes" id="UP000236743">
    <property type="component" value="Unassembled WGS sequence"/>
</dbReference>